<comment type="caution">
    <text evidence="1">The sequence shown here is derived from an EMBL/GenBank/DDBJ whole genome shotgun (WGS) entry which is preliminary data.</text>
</comment>
<reference evidence="1" key="1">
    <citation type="submission" date="2019-08" db="EMBL/GenBank/DDBJ databases">
        <authorList>
            <person name="Kucharzyk K."/>
            <person name="Murdoch R.W."/>
            <person name="Higgins S."/>
            <person name="Loffler F."/>
        </authorList>
    </citation>
    <scope>NUCLEOTIDE SEQUENCE</scope>
</reference>
<gene>
    <name evidence="1" type="ORF">SDC9_65368</name>
</gene>
<accession>A0A644XRT5</accession>
<organism evidence="1">
    <name type="scientific">bioreactor metagenome</name>
    <dbReference type="NCBI Taxonomy" id="1076179"/>
    <lineage>
        <taxon>unclassified sequences</taxon>
        <taxon>metagenomes</taxon>
        <taxon>ecological metagenomes</taxon>
    </lineage>
</organism>
<protein>
    <submittedName>
        <fullName evidence="1">Uncharacterized protein</fullName>
    </submittedName>
</protein>
<evidence type="ECO:0000313" key="1">
    <source>
        <dbReference type="EMBL" id="MPM18950.1"/>
    </source>
</evidence>
<dbReference type="EMBL" id="VSSQ01003083">
    <property type="protein sequence ID" value="MPM18950.1"/>
    <property type="molecule type" value="Genomic_DNA"/>
</dbReference>
<proteinExistence type="predicted"/>
<dbReference type="AlphaFoldDB" id="A0A644XRT5"/>
<dbReference type="PROSITE" id="PS51257">
    <property type="entry name" value="PROKAR_LIPOPROTEIN"/>
    <property type="match status" value="1"/>
</dbReference>
<name>A0A644XRT5_9ZZZZ</name>
<sequence>MNFKTLSILLLMLISVTSCEKYDISHNRELEKSKKSWNEFKASSSNSYRYTIVSSSWIGINRNTTISVYDGKVVEREFRYTGREDLLINIPEGELSWIEKGNKVGIYATSAAAPPYTMDEIYEKARKDWLIKRKNTTTYFETHENGLISICGYTNDICIDDCFIGVHIINIEPLLLSQN</sequence>